<feature type="region of interest" description="Disordered" evidence="4">
    <location>
        <begin position="391"/>
        <end position="453"/>
    </location>
</feature>
<feature type="region of interest" description="Disordered" evidence="4">
    <location>
        <begin position="795"/>
        <end position="818"/>
    </location>
</feature>
<keyword evidence="3" id="KW-0862">Zinc</keyword>
<protein>
    <recommendedName>
        <fullName evidence="5">Zinc knuckle CX2CX3GHX4C domain-containing protein</fullName>
    </recommendedName>
</protein>
<keyword evidence="7" id="KW-1185">Reference proteome</keyword>
<dbReference type="Pfam" id="PF13696">
    <property type="entry name" value="zf-CCHC_2"/>
    <property type="match status" value="1"/>
</dbReference>
<dbReference type="AlphaFoldDB" id="A0A5Q4C608"/>
<evidence type="ECO:0000313" key="6">
    <source>
        <dbReference type="EMBL" id="TQN74778.1"/>
    </source>
</evidence>
<feature type="compositionally biased region" description="Polar residues" evidence="4">
    <location>
        <begin position="673"/>
        <end position="684"/>
    </location>
</feature>
<evidence type="ECO:0000256" key="2">
    <source>
        <dbReference type="ARBA" id="ARBA00022771"/>
    </source>
</evidence>
<feature type="compositionally biased region" description="Basic and acidic residues" evidence="4">
    <location>
        <begin position="596"/>
        <end position="619"/>
    </location>
</feature>
<name>A0A5Q4C608_9PEZI</name>
<proteinExistence type="predicted"/>
<accession>A0A5Q4C608</accession>
<feature type="compositionally biased region" description="Low complexity" evidence="4">
    <location>
        <begin position="66"/>
        <end position="77"/>
    </location>
</feature>
<sequence>MVGRKNTRVDFRSSQQSVAYIMTDSETLAAATRAEILNCFDKTPQKPRMPRPMSHHLTPSPKSLQSSGSFTDSGYSSPDDPILSQPQEILKVNVGKPPLPNGIPIRLGGRRMLRFKRPPDKPTVERFNEILDRIQPLLVERIKKYGGRTGPIALRSMVLGTTEESAQEHIVVLCPGQMLEVVESFFEKNVVVEELFKPSDPEVPTFKVVIEGRGPRLTASLAGVEVFTCDNLGGFSSSRSLCGLHLRLLGPNLTVKTATCGGVIKVVGNDGISTLYGLTAGHSAFLNESSGSSSEIASDQDENKDVNSGLFWQCMSNPSIGKVLESKSSHFVKDCDTIGSPSSNNNHPPKGYICRICGAARAHFVQDCPQNGGKAFDGPPTGRRRRMSISSAKFGRGSGESRAISPHISVDSSDNGITWRKVSPKVERVRKTDNVSHAGRPKMPSFDQASSTVGEYMSEERARYIQSHPDDSAFEPQSSPTRAGGPLKSGSNSKPIGRRRRPDLYRPVDSYRADSSYRPVDTYRPDEGRRPEISDHYDGPRRNEHPDCRDGHRSTYGAEDSRHYEPSDRRRSSSRRETSAYLSASHHVGGSIQPDRPARRDPVNPIEVGEKKTARKKETTICSLPKRKRSDGRLSPWDNIQPPPKKPRQQDPWASGLPWDDIDMSPKMHQRESAGTSAAKQVSNVDHRPAPSFTPNEVASSENEAMVPDEVVDAESRARIEANAFLEAFAIELAERLELDGSDNSKNEDVSACALSHLASSASCVDSYHPLEDSAPSGNEDATMVDVFDEGAESARNMSCEKDENSPEPLKPLQREPPCDLGLFHDKRACVYINTTRRRTAVEMYEEAGEDHTTTNEMSHL</sequence>
<evidence type="ECO:0000256" key="4">
    <source>
        <dbReference type="SAM" id="MobiDB-lite"/>
    </source>
</evidence>
<dbReference type="Proteomes" id="UP000326340">
    <property type="component" value="Unassembled WGS sequence"/>
</dbReference>
<dbReference type="InterPro" id="IPR025829">
    <property type="entry name" value="Zn_knuckle_CX2CX3GHX4C"/>
</dbReference>
<feature type="compositionally biased region" description="Basic and acidic residues" evidence="4">
    <location>
        <begin position="424"/>
        <end position="434"/>
    </location>
</feature>
<evidence type="ECO:0000256" key="3">
    <source>
        <dbReference type="ARBA" id="ARBA00022833"/>
    </source>
</evidence>
<evidence type="ECO:0000313" key="7">
    <source>
        <dbReference type="Proteomes" id="UP000326340"/>
    </source>
</evidence>
<feature type="compositionally biased region" description="Basic and acidic residues" evidence="4">
    <location>
        <begin position="521"/>
        <end position="578"/>
    </location>
</feature>
<organism evidence="6 7">
    <name type="scientific">Colletotrichum shisoi</name>
    <dbReference type="NCBI Taxonomy" id="2078593"/>
    <lineage>
        <taxon>Eukaryota</taxon>
        <taxon>Fungi</taxon>
        <taxon>Dikarya</taxon>
        <taxon>Ascomycota</taxon>
        <taxon>Pezizomycotina</taxon>
        <taxon>Sordariomycetes</taxon>
        <taxon>Hypocreomycetidae</taxon>
        <taxon>Glomerellales</taxon>
        <taxon>Glomerellaceae</taxon>
        <taxon>Colletotrichum</taxon>
        <taxon>Colletotrichum destructivum species complex</taxon>
    </lineage>
</organism>
<comment type="caution">
    <text evidence="6">The sequence shown here is derived from an EMBL/GenBank/DDBJ whole genome shotgun (WGS) entry which is preliminary data.</text>
</comment>
<feature type="compositionally biased region" description="Basic and acidic residues" evidence="4">
    <location>
        <begin position="502"/>
        <end position="512"/>
    </location>
</feature>
<feature type="region of interest" description="Disordered" evidence="4">
    <location>
        <begin position="468"/>
        <end position="687"/>
    </location>
</feature>
<dbReference type="EMBL" id="PUHP01000021">
    <property type="protein sequence ID" value="TQN74778.1"/>
    <property type="molecule type" value="Genomic_DNA"/>
</dbReference>
<dbReference type="GO" id="GO:0008270">
    <property type="term" value="F:zinc ion binding"/>
    <property type="evidence" value="ECO:0007669"/>
    <property type="project" value="UniProtKB-KW"/>
</dbReference>
<keyword evidence="1" id="KW-0479">Metal-binding</keyword>
<keyword evidence="2" id="KW-0863">Zinc-finger</keyword>
<evidence type="ECO:0000259" key="5">
    <source>
        <dbReference type="Pfam" id="PF13696"/>
    </source>
</evidence>
<feature type="domain" description="Zinc knuckle CX2CX3GHX4C" evidence="5">
    <location>
        <begin position="349"/>
        <end position="370"/>
    </location>
</feature>
<reference evidence="6 7" key="1">
    <citation type="journal article" date="2019" name="Sci. Rep.">
        <title>Colletotrichum shisoi sp. nov., an anthracnose pathogen of Perilla frutescens in Japan: molecular phylogenetic, morphological and genomic evidence.</title>
        <authorList>
            <person name="Gan P."/>
            <person name="Tsushima A."/>
            <person name="Hiroyama R."/>
            <person name="Narusaka M."/>
            <person name="Takano Y."/>
            <person name="Narusaka Y."/>
            <person name="Kawaradani M."/>
            <person name="Damm U."/>
            <person name="Shirasu K."/>
        </authorList>
    </citation>
    <scope>NUCLEOTIDE SEQUENCE [LARGE SCALE GENOMIC DNA]</scope>
    <source>
        <strain evidence="6 7">PG-2018a</strain>
    </source>
</reference>
<gene>
    <name evidence="6" type="ORF">CSHISOI_00649</name>
</gene>
<dbReference type="OrthoDB" id="444325at2759"/>
<evidence type="ECO:0000256" key="1">
    <source>
        <dbReference type="ARBA" id="ARBA00022723"/>
    </source>
</evidence>
<feature type="region of interest" description="Disordered" evidence="4">
    <location>
        <begin position="42"/>
        <end position="82"/>
    </location>
</feature>